<reference evidence="1" key="2">
    <citation type="submission" date="2020-09" db="EMBL/GenBank/DDBJ databases">
        <authorList>
            <person name="Sun Q."/>
            <person name="Zhou Y."/>
        </authorList>
    </citation>
    <scope>NUCLEOTIDE SEQUENCE</scope>
    <source>
        <strain evidence="1">CGMCC 1.15958</strain>
    </source>
</reference>
<keyword evidence="2" id="KW-1185">Reference proteome</keyword>
<protein>
    <recommendedName>
        <fullName evidence="3">WbqC family protein</fullName>
    </recommendedName>
</protein>
<dbReference type="RefSeq" id="WP_188766070.1">
    <property type="nucleotide sequence ID" value="NZ_BMKK01000004.1"/>
</dbReference>
<organism evidence="1 2">
    <name type="scientific">Emticicia aquatilis</name>
    <dbReference type="NCBI Taxonomy" id="1537369"/>
    <lineage>
        <taxon>Bacteria</taxon>
        <taxon>Pseudomonadati</taxon>
        <taxon>Bacteroidota</taxon>
        <taxon>Cytophagia</taxon>
        <taxon>Cytophagales</taxon>
        <taxon>Leadbetterellaceae</taxon>
        <taxon>Emticicia</taxon>
    </lineage>
</organism>
<proteinExistence type="predicted"/>
<dbReference type="InterPro" id="IPR014985">
    <property type="entry name" value="WbqC"/>
</dbReference>
<evidence type="ECO:0000313" key="1">
    <source>
        <dbReference type="EMBL" id="GGD56989.1"/>
    </source>
</evidence>
<accession>A0A917DQI5</accession>
<name>A0A917DQI5_9BACT</name>
<dbReference type="Proteomes" id="UP000609064">
    <property type="component" value="Unassembled WGS sequence"/>
</dbReference>
<comment type="caution">
    <text evidence="1">The sequence shown here is derived from an EMBL/GenBank/DDBJ whole genome shotgun (WGS) entry which is preliminary data.</text>
</comment>
<dbReference type="Pfam" id="PF08889">
    <property type="entry name" value="WbqC"/>
    <property type="match status" value="2"/>
</dbReference>
<evidence type="ECO:0008006" key="3">
    <source>
        <dbReference type="Google" id="ProtNLM"/>
    </source>
</evidence>
<dbReference type="AlphaFoldDB" id="A0A917DQI5"/>
<dbReference type="EMBL" id="BMKK01000004">
    <property type="protein sequence ID" value="GGD56989.1"/>
    <property type="molecule type" value="Genomic_DNA"/>
</dbReference>
<sequence length="213" mass="25153">MKTLDTQSVLIDLQYLPSIEFFACIQSFSEIILECNENYIKQSYRNRCYILGSNKTEMLIVPVVDGNKKILIKDMKIDYSQRWNINHWRTISAAYGKSPFYEFYSDYFRNIYDKKHTYLWDLNLEMLTMCLKLLRVSKTIRQTEVYEKEANSTVFDARNLINPKKVSDSSQFYLPSPYQQNFGNEFVPNLSIIDLLFCRGNQATEILKKSMSI</sequence>
<reference evidence="1" key="1">
    <citation type="journal article" date="2014" name="Int. J. Syst. Evol. Microbiol.">
        <title>Complete genome sequence of Corynebacterium casei LMG S-19264T (=DSM 44701T), isolated from a smear-ripened cheese.</title>
        <authorList>
            <consortium name="US DOE Joint Genome Institute (JGI-PGF)"/>
            <person name="Walter F."/>
            <person name="Albersmeier A."/>
            <person name="Kalinowski J."/>
            <person name="Ruckert C."/>
        </authorList>
    </citation>
    <scope>NUCLEOTIDE SEQUENCE</scope>
    <source>
        <strain evidence="1">CGMCC 1.15958</strain>
    </source>
</reference>
<gene>
    <name evidence="1" type="ORF">GCM10011514_21370</name>
</gene>
<evidence type="ECO:0000313" key="2">
    <source>
        <dbReference type="Proteomes" id="UP000609064"/>
    </source>
</evidence>